<dbReference type="EMBL" id="CP002069">
    <property type="protein sequence ID" value="ADI73444.1"/>
    <property type="molecule type" value="Genomic_DNA"/>
</dbReference>
<proteinExistence type="predicted"/>
<dbReference type="Gene3D" id="3.30.1860.10">
    <property type="entry name" value="uncharacterized conserved protein from methanopyrus kandleri domain like"/>
    <property type="match status" value="1"/>
</dbReference>
<evidence type="ECO:0000313" key="2">
    <source>
        <dbReference type="Proteomes" id="UP000000391"/>
    </source>
</evidence>
<dbReference type="KEGG" id="mev:Metev_0532"/>
<gene>
    <name evidence="1" type="ordered locus">Metev_0532</name>
</gene>
<keyword evidence="2" id="KW-1185">Reference proteome</keyword>
<name>D7E8A2_METEZ</name>
<dbReference type="Pfam" id="PF04242">
    <property type="entry name" value="DUF424"/>
    <property type="match status" value="1"/>
</dbReference>
<sequence>MYLKIHQSSRYYVVAVCDEDILGKTLKEGNLTVEISEQFYKGKTASENEVIEALSVATTANIFGEESVACAIKCSAVDPENVIRINDVPHAQIFRV</sequence>
<dbReference type="Proteomes" id="UP000000391">
    <property type="component" value="Chromosome"/>
</dbReference>
<dbReference type="AlphaFoldDB" id="D7E8A2"/>
<dbReference type="RefSeq" id="WP_013194012.1">
    <property type="nucleotide sequence ID" value="NC_014253.1"/>
</dbReference>
<protein>
    <recommendedName>
        <fullName evidence="3">DUF424 domain-containing protein</fullName>
    </recommendedName>
</protein>
<organism evidence="1 2">
    <name type="scientific">Methanohalobium evestigatum (strain ATCC BAA-1072 / DSM 3721 / NBRC 107634 / OCM 161 / Z-7303)</name>
    <dbReference type="NCBI Taxonomy" id="644295"/>
    <lineage>
        <taxon>Archaea</taxon>
        <taxon>Methanobacteriati</taxon>
        <taxon>Methanobacteriota</taxon>
        <taxon>Stenosarchaea group</taxon>
        <taxon>Methanomicrobia</taxon>
        <taxon>Methanosarcinales</taxon>
        <taxon>Methanosarcinaceae</taxon>
        <taxon>Methanohalobium</taxon>
    </lineage>
</organism>
<dbReference type="STRING" id="644295.Metev_0532"/>
<dbReference type="HOGENOM" id="CLU_174522_0_0_2"/>
<dbReference type="InterPro" id="IPR007355">
    <property type="entry name" value="DUF424"/>
</dbReference>
<dbReference type="OrthoDB" id="18015at2157"/>
<evidence type="ECO:0008006" key="3">
    <source>
        <dbReference type="Google" id="ProtNLM"/>
    </source>
</evidence>
<accession>D7E8A2</accession>
<reference evidence="1 2" key="1">
    <citation type="submission" date="2010-06" db="EMBL/GenBank/DDBJ databases">
        <title>Complete sequence chromosome of Methanohalobium evestigatum Z-7303.</title>
        <authorList>
            <consortium name="US DOE Joint Genome Institute"/>
            <person name="Lucas S."/>
            <person name="Copeland A."/>
            <person name="Lapidus A."/>
            <person name="Cheng J.-F."/>
            <person name="Bruce D."/>
            <person name="Goodwin L."/>
            <person name="Pitluck S."/>
            <person name="Saunders E."/>
            <person name="Detter J.C."/>
            <person name="Han C."/>
            <person name="Tapia R."/>
            <person name="Land M."/>
            <person name="Hauser L."/>
            <person name="Kyrpides N."/>
            <person name="Mikhailova N."/>
            <person name="Sieprawska-Lupa M."/>
            <person name="Whitman W.B."/>
            <person name="Anderson I."/>
            <person name="Woyke T."/>
        </authorList>
    </citation>
    <scope>NUCLEOTIDE SEQUENCE [LARGE SCALE GENOMIC DNA]</scope>
    <source>
        <strain evidence="2">ATCC BAA-1072 / DSM 3721 / NBRC 107634 / OCM 161 / Z-7303</strain>
    </source>
</reference>
<evidence type="ECO:0000313" key="1">
    <source>
        <dbReference type="EMBL" id="ADI73444.1"/>
    </source>
</evidence>
<dbReference type="GeneID" id="9346153"/>